<dbReference type="EMBL" id="JACHCE010000004">
    <property type="protein sequence ID" value="MBB5637116.1"/>
    <property type="molecule type" value="Genomic_DNA"/>
</dbReference>
<accession>A0A7W9DZL7</accession>
<evidence type="ECO:0000313" key="2">
    <source>
        <dbReference type="Proteomes" id="UP000537204"/>
    </source>
</evidence>
<proteinExistence type="predicted"/>
<evidence type="ECO:0000313" key="1">
    <source>
        <dbReference type="EMBL" id="MBB5637116.1"/>
    </source>
</evidence>
<dbReference type="Proteomes" id="UP000537204">
    <property type="component" value="Unassembled WGS sequence"/>
</dbReference>
<reference evidence="1 2" key="1">
    <citation type="submission" date="2020-08" db="EMBL/GenBank/DDBJ databases">
        <title>Genomic Encyclopedia of Type Strains, Phase IV (KMG-V): Genome sequencing to study the core and pangenomes of soil and plant-associated prokaryotes.</title>
        <authorList>
            <person name="Whitman W."/>
        </authorList>
    </citation>
    <scope>NUCLEOTIDE SEQUENCE [LARGE SCALE GENOMIC DNA]</scope>
    <source>
        <strain evidence="1 2">S3M1</strain>
    </source>
</reference>
<protein>
    <submittedName>
        <fullName evidence="1">Uncharacterized protein</fullName>
    </submittedName>
</protein>
<sequence>MTRVRALFMWTTKWFALICKLTGNLKIVVFDIVSKIKANNFTF</sequence>
<gene>
    <name evidence="1" type="ORF">HDE68_003029</name>
</gene>
<name>A0A7W9DZL7_9SPHI</name>
<comment type="caution">
    <text evidence="1">The sequence shown here is derived from an EMBL/GenBank/DDBJ whole genome shotgun (WGS) entry which is preliminary data.</text>
</comment>
<organism evidence="1 2">
    <name type="scientific">Pedobacter cryoconitis</name>
    <dbReference type="NCBI Taxonomy" id="188932"/>
    <lineage>
        <taxon>Bacteria</taxon>
        <taxon>Pseudomonadati</taxon>
        <taxon>Bacteroidota</taxon>
        <taxon>Sphingobacteriia</taxon>
        <taxon>Sphingobacteriales</taxon>
        <taxon>Sphingobacteriaceae</taxon>
        <taxon>Pedobacter</taxon>
    </lineage>
</organism>
<dbReference type="AlphaFoldDB" id="A0A7W9DZL7"/>